<evidence type="ECO:0000313" key="1">
    <source>
        <dbReference type="EMBL" id="CAD9584151.1"/>
    </source>
</evidence>
<dbReference type="EMBL" id="HBGZ01006394">
    <property type="protein sequence ID" value="CAD9584151.1"/>
    <property type="molecule type" value="Transcribed_RNA"/>
</dbReference>
<protein>
    <submittedName>
        <fullName evidence="1">Uncharacterized protein</fullName>
    </submittedName>
</protein>
<organism evidence="1">
    <name type="scientific">Skeletonema marinoi</name>
    <dbReference type="NCBI Taxonomy" id="267567"/>
    <lineage>
        <taxon>Eukaryota</taxon>
        <taxon>Sar</taxon>
        <taxon>Stramenopiles</taxon>
        <taxon>Ochrophyta</taxon>
        <taxon>Bacillariophyta</taxon>
        <taxon>Coscinodiscophyceae</taxon>
        <taxon>Thalassiosirophycidae</taxon>
        <taxon>Thalassiosirales</taxon>
        <taxon>Skeletonemataceae</taxon>
        <taxon>Skeletonema</taxon>
        <taxon>Skeletonema marinoi-dohrnii complex</taxon>
    </lineage>
</organism>
<dbReference type="AlphaFoldDB" id="A0A7S2KQW7"/>
<reference evidence="1" key="1">
    <citation type="submission" date="2021-01" db="EMBL/GenBank/DDBJ databases">
        <authorList>
            <person name="Corre E."/>
            <person name="Pelletier E."/>
            <person name="Niang G."/>
            <person name="Scheremetjew M."/>
            <person name="Finn R."/>
            <person name="Kale V."/>
            <person name="Holt S."/>
            <person name="Cochrane G."/>
            <person name="Meng A."/>
            <person name="Brown T."/>
            <person name="Cohen L."/>
        </authorList>
    </citation>
    <scope>NUCLEOTIDE SEQUENCE</scope>
    <source>
        <strain evidence="1">SM1012Den-03</strain>
    </source>
</reference>
<name>A0A7S2KQW7_9STRA</name>
<accession>A0A7S2KQW7</accession>
<proteinExistence type="predicted"/>
<gene>
    <name evidence="1" type="ORF">SMAR0320_LOCUS4497</name>
</gene>
<sequence>MVLTLFSRVYRRRIWRRASYLRPKQIIGTFYRDCYPNELFNRLSYCGNNKSLVENDVRVALKEMMQRRHHTLQQQHSWLGILPQNVEDGVSSTDIQVRDAVHHYIKMNDQQGSIGVSASDIYSYIHPILVRNNLSTGDMSSTFSKALRSLLRATKIGTFGTETPPRFFVSVNAPE</sequence>